<dbReference type="NCBIfam" id="TIGR02913">
    <property type="entry name" value="HAF_rpt"/>
    <property type="match status" value="3"/>
</dbReference>
<evidence type="ECO:0008006" key="4">
    <source>
        <dbReference type="Google" id="ProtNLM"/>
    </source>
</evidence>
<reference evidence="2 3" key="1">
    <citation type="submission" date="2020-02" db="EMBL/GenBank/DDBJ databases">
        <title>Draft Genome Sequence of Verrucosispora sp. Strain CWR15, Isolated from Gulf of Mexico Sponge.</title>
        <authorList>
            <person name="Kennedy S.J."/>
            <person name="Cella E."/>
            <person name="Azarian T."/>
            <person name="Baker B.J."/>
            <person name="Shaw L.N."/>
        </authorList>
    </citation>
    <scope>NUCLEOTIDE SEQUENCE [LARGE SCALE GENOMIC DNA]</scope>
    <source>
        <strain evidence="2 3">CWR15</strain>
    </source>
</reference>
<dbReference type="EMBL" id="SAIY01000003">
    <property type="protein sequence ID" value="NGM13370.1"/>
    <property type="molecule type" value="Genomic_DNA"/>
</dbReference>
<accession>A0A6M1L4R3</accession>
<feature type="signal peptide" evidence="1">
    <location>
        <begin position="1"/>
        <end position="28"/>
    </location>
</feature>
<name>A0A6M1L4R3_9ACTN</name>
<evidence type="ECO:0000313" key="2">
    <source>
        <dbReference type="EMBL" id="NGM13370.1"/>
    </source>
</evidence>
<keyword evidence="1" id="KW-0732">Signal</keyword>
<evidence type="ECO:0000313" key="3">
    <source>
        <dbReference type="Proteomes" id="UP000478148"/>
    </source>
</evidence>
<feature type="chain" id="PRO_5039146407" description="HAF repeat-containing protein" evidence="1">
    <location>
        <begin position="29"/>
        <end position="323"/>
    </location>
</feature>
<proteinExistence type="predicted"/>
<sequence>MRYPTRLAAVVSASVLVVSALTVLPATAASAALAYRAVDLGTLGGAASAATATNDRGTVVGWSLTADGARHAFVWRNGVMTDLGVLPGHLESTAVDVNERGEVVGTSTGPELITRAVLWRNGQMIDLGTLGGDYSEAVAVNDRGEVLGLSNPATDIPHRVVWRDGAITDLGRQDFYELTTGFNNRGDVVGTFNVPPYDYPCTCVGGRLRDGVVTRVGDQATAINNLGHVVGVAGGRAFRWRAGVLTDLGTLGGATSRAIAVNDLGVVLGGADTAAGVRRPVLWWAGQAVDLTAHGLGATDAVNDLDSRNRLVGSRAGRATLFR</sequence>
<gene>
    <name evidence="2" type="ORF">ENC19_12200</name>
</gene>
<dbReference type="InterPro" id="IPR014262">
    <property type="entry name" value="HAF_rpt"/>
</dbReference>
<dbReference type="AlphaFoldDB" id="A0A6M1L4R3"/>
<dbReference type="Proteomes" id="UP000478148">
    <property type="component" value="Unassembled WGS sequence"/>
</dbReference>
<protein>
    <recommendedName>
        <fullName evidence="4">HAF repeat-containing protein</fullName>
    </recommendedName>
</protein>
<organism evidence="2 3">
    <name type="scientific">Verrucosispora sioxanthis</name>
    <dbReference type="NCBI Taxonomy" id="2499994"/>
    <lineage>
        <taxon>Bacteria</taxon>
        <taxon>Bacillati</taxon>
        <taxon>Actinomycetota</taxon>
        <taxon>Actinomycetes</taxon>
        <taxon>Micromonosporales</taxon>
        <taxon>Micromonosporaceae</taxon>
        <taxon>Micromonospora</taxon>
    </lineage>
</organism>
<evidence type="ECO:0000256" key="1">
    <source>
        <dbReference type="SAM" id="SignalP"/>
    </source>
</evidence>
<dbReference type="RefSeq" id="WP_164447267.1">
    <property type="nucleotide sequence ID" value="NZ_SAIY01000003.1"/>
</dbReference>
<keyword evidence="3" id="KW-1185">Reference proteome</keyword>
<comment type="caution">
    <text evidence="2">The sequence shown here is derived from an EMBL/GenBank/DDBJ whole genome shotgun (WGS) entry which is preliminary data.</text>
</comment>